<keyword evidence="2" id="KW-1185">Reference proteome</keyword>
<organism evidence="1 2">
    <name type="scientific">Macrosiphum euphorbiae</name>
    <name type="common">potato aphid</name>
    <dbReference type="NCBI Taxonomy" id="13131"/>
    <lineage>
        <taxon>Eukaryota</taxon>
        <taxon>Metazoa</taxon>
        <taxon>Ecdysozoa</taxon>
        <taxon>Arthropoda</taxon>
        <taxon>Hexapoda</taxon>
        <taxon>Insecta</taxon>
        <taxon>Pterygota</taxon>
        <taxon>Neoptera</taxon>
        <taxon>Paraneoptera</taxon>
        <taxon>Hemiptera</taxon>
        <taxon>Sternorrhyncha</taxon>
        <taxon>Aphidomorpha</taxon>
        <taxon>Aphidoidea</taxon>
        <taxon>Aphididae</taxon>
        <taxon>Macrosiphini</taxon>
        <taxon>Macrosiphum</taxon>
    </lineage>
</organism>
<dbReference type="PANTHER" id="PTHR33198">
    <property type="entry name" value="ANK_REP_REGION DOMAIN-CONTAINING PROTEIN-RELATED"/>
    <property type="match status" value="1"/>
</dbReference>
<dbReference type="Proteomes" id="UP001160148">
    <property type="component" value="Unassembled WGS sequence"/>
</dbReference>
<gene>
    <name evidence="1" type="ORF">MEUPH1_LOCUS7439</name>
</gene>
<sequence>MDFNKPAPLKLNGNLNDNFKLFKQEIQIYLVATETNKKSKDVQVVRLLNLLGPEGLKLYNTFSIEVITVENILNSLEEYCVPRKNEIMEHYKYLTRKQGEDEMFDKLYVDLRELIKSCSFGETEDALLRTQIVLGVFDKELQSKLLRENLSLSKVVKYCQAVEQAELHRRLVQNEKPNLDQV</sequence>
<accession>A0AAV0W5L7</accession>
<dbReference type="EMBL" id="CARXXK010000001">
    <property type="protein sequence ID" value="CAI6351052.1"/>
    <property type="molecule type" value="Genomic_DNA"/>
</dbReference>
<evidence type="ECO:0000313" key="2">
    <source>
        <dbReference type="Proteomes" id="UP001160148"/>
    </source>
</evidence>
<reference evidence="1 2" key="1">
    <citation type="submission" date="2023-01" db="EMBL/GenBank/DDBJ databases">
        <authorList>
            <person name="Whitehead M."/>
        </authorList>
    </citation>
    <scope>NUCLEOTIDE SEQUENCE [LARGE SCALE GENOMIC DNA]</scope>
</reference>
<proteinExistence type="predicted"/>
<evidence type="ECO:0000313" key="1">
    <source>
        <dbReference type="EMBL" id="CAI6351052.1"/>
    </source>
</evidence>
<dbReference type="AlphaFoldDB" id="A0AAV0W5L7"/>
<name>A0AAV0W5L7_9HEMI</name>
<comment type="caution">
    <text evidence="1">The sequence shown here is derived from an EMBL/GenBank/DDBJ whole genome shotgun (WGS) entry which is preliminary data.</text>
</comment>
<protein>
    <submittedName>
        <fullName evidence="1">Uncharacterized protein</fullName>
    </submittedName>
</protein>